<dbReference type="Pfam" id="PF25459">
    <property type="entry name" value="AIM3_BBC1_C"/>
    <property type="match status" value="1"/>
</dbReference>
<dbReference type="EMBL" id="FNBZ01000016">
    <property type="protein sequence ID" value="SDH79097.1"/>
    <property type="molecule type" value="Genomic_DNA"/>
</dbReference>
<evidence type="ECO:0000313" key="3">
    <source>
        <dbReference type="Proteomes" id="UP000199468"/>
    </source>
</evidence>
<dbReference type="RefSeq" id="WP_091862943.1">
    <property type="nucleotide sequence ID" value="NZ_FNBZ01000016.1"/>
</dbReference>
<name>A0ABY0P9X0_9HYPH</name>
<organism evidence="2 3">
    <name type="scientific">Bosea robiniae</name>
    <dbReference type="NCBI Taxonomy" id="1036780"/>
    <lineage>
        <taxon>Bacteria</taxon>
        <taxon>Pseudomonadati</taxon>
        <taxon>Pseudomonadota</taxon>
        <taxon>Alphaproteobacteria</taxon>
        <taxon>Hyphomicrobiales</taxon>
        <taxon>Boseaceae</taxon>
        <taxon>Bosea</taxon>
    </lineage>
</organism>
<protein>
    <recommendedName>
        <fullName evidence="1">BBC1/AIM3 cysteine proteinase-fold domain-containing protein</fullName>
    </recommendedName>
</protein>
<feature type="domain" description="BBC1/AIM3 cysteine proteinase-fold" evidence="1">
    <location>
        <begin position="6"/>
        <end position="128"/>
    </location>
</feature>
<sequence>MSLPDDLVAWSVKRIGQKIGDGECWTMLETALTDCGGKTSTQLMGGKVGPDGDYIWGTLVKDLRRDIVVGDILQFRNFVWEDRTEVKTTHPNGDWETGGTTVEKRPHHTAIVEGVVGQGIVDVLEQNVPGGDPIHRARLHIVSFLGPKVKKSLPNGDVVETTPNHRVSGTVWAFHPQGKKP</sequence>
<dbReference type="Proteomes" id="UP000199468">
    <property type="component" value="Unassembled WGS sequence"/>
</dbReference>
<evidence type="ECO:0000259" key="1">
    <source>
        <dbReference type="Pfam" id="PF25459"/>
    </source>
</evidence>
<dbReference type="InterPro" id="IPR057402">
    <property type="entry name" value="AIM3_BBC1_C"/>
</dbReference>
<keyword evidence="3" id="KW-1185">Reference proteome</keyword>
<reference evidence="2 3" key="1">
    <citation type="submission" date="2016-10" db="EMBL/GenBank/DDBJ databases">
        <authorList>
            <person name="Varghese N."/>
            <person name="Submissions S."/>
        </authorList>
    </citation>
    <scope>NUCLEOTIDE SEQUENCE [LARGE SCALE GENOMIC DNA]</scope>
    <source>
        <strain evidence="2 3">DSM 26672</strain>
    </source>
</reference>
<dbReference type="Gene3D" id="3.90.1720.60">
    <property type="match status" value="1"/>
</dbReference>
<gene>
    <name evidence="2" type="ORF">SAMN05421844_1168</name>
</gene>
<accession>A0ABY0P9X0</accession>
<evidence type="ECO:0000313" key="2">
    <source>
        <dbReference type="EMBL" id="SDH79097.1"/>
    </source>
</evidence>
<proteinExistence type="predicted"/>
<comment type="caution">
    <text evidence="2">The sequence shown here is derived from an EMBL/GenBank/DDBJ whole genome shotgun (WGS) entry which is preliminary data.</text>
</comment>